<sequence length="115" mass="13029">MTDEVAEWIEGLDDKSHGLVVKALDVLAEIGPALNRPLVDRLSGARLHNLKELRPGSSGRSELRMIFAFDPWRCAVMLLAGDKSGDWENWYTKAIPQAEDRYVQYLEDRKSEENG</sequence>
<comment type="caution">
    <text evidence="1">The sequence shown here is derived from an EMBL/GenBank/DDBJ whole genome shotgun (WGS) entry which is preliminary data.</text>
</comment>
<keyword evidence="2" id="KW-1185">Reference proteome</keyword>
<dbReference type="InterPro" id="IPR009241">
    <property type="entry name" value="HigB-like"/>
</dbReference>
<dbReference type="AlphaFoldDB" id="A0A543AUV1"/>
<evidence type="ECO:0000313" key="1">
    <source>
        <dbReference type="EMBL" id="TQL76366.1"/>
    </source>
</evidence>
<accession>A0A543AUV1</accession>
<dbReference type="RefSeq" id="WP_211347614.1">
    <property type="nucleotide sequence ID" value="NZ_JBHTGS010000001.1"/>
</dbReference>
<protein>
    <recommendedName>
        <fullName evidence="3">Phage derived Gp49-like protein DUF891</fullName>
    </recommendedName>
</protein>
<reference evidence="1 2" key="1">
    <citation type="submission" date="2019-06" db="EMBL/GenBank/DDBJ databases">
        <title>Sequencing the genomes of 1000 actinobacteria strains.</title>
        <authorList>
            <person name="Klenk H.-P."/>
        </authorList>
    </citation>
    <scope>NUCLEOTIDE SEQUENCE [LARGE SCALE GENOMIC DNA]</scope>
    <source>
        <strain evidence="1 2">DSM 45928</strain>
    </source>
</reference>
<evidence type="ECO:0008006" key="3">
    <source>
        <dbReference type="Google" id="ProtNLM"/>
    </source>
</evidence>
<proteinExistence type="predicted"/>
<dbReference type="EMBL" id="VFOW01000001">
    <property type="protein sequence ID" value="TQL76366.1"/>
    <property type="molecule type" value="Genomic_DNA"/>
</dbReference>
<gene>
    <name evidence="1" type="ORF">FB566_1894</name>
</gene>
<dbReference type="Proteomes" id="UP000317043">
    <property type="component" value="Unassembled WGS sequence"/>
</dbReference>
<evidence type="ECO:0000313" key="2">
    <source>
        <dbReference type="Proteomes" id="UP000317043"/>
    </source>
</evidence>
<dbReference type="InParanoid" id="A0A543AUV1"/>
<organism evidence="1 2">
    <name type="scientific">Stackebrandtia endophytica</name>
    <dbReference type="NCBI Taxonomy" id="1496996"/>
    <lineage>
        <taxon>Bacteria</taxon>
        <taxon>Bacillati</taxon>
        <taxon>Actinomycetota</taxon>
        <taxon>Actinomycetes</taxon>
        <taxon>Glycomycetales</taxon>
        <taxon>Glycomycetaceae</taxon>
        <taxon>Stackebrandtia</taxon>
    </lineage>
</organism>
<name>A0A543AUV1_9ACTN</name>
<dbReference type="Pfam" id="PF05973">
    <property type="entry name" value="Gp49"/>
    <property type="match status" value="1"/>
</dbReference>